<dbReference type="Pfam" id="PF21651">
    <property type="entry name" value="DUF6858"/>
    <property type="match status" value="1"/>
</dbReference>
<dbReference type="Proteomes" id="UP000027341">
    <property type="component" value="Unassembled WGS sequence"/>
</dbReference>
<comment type="caution">
    <text evidence="1">The sequence shown here is derived from an EMBL/GenBank/DDBJ whole genome shotgun (WGS) entry which is preliminary data.</text>
</comment>
<organism evidence="1 2">
    <name type="scientific">Hydrogenovibrio marinus</name>
    <dbReference type="NCBI Taxonomy" id="28885"/>
    <lineage>
        <taxon>Bacteria</taxon>
        <taxon>Pseudomonadati</taxon>
        <taxon>Pseudomonadota</taxon>
        <taxon>Gammaproteobacteria</taxon>
        <taxon>Thiotrichales</taxon>
        <taxon>Piscirickettsiaceae</taxon>
        <taxon>Hydrogenovibrio</taxon>
    </lineage>
</organism>
<protein>
    <submittedName>
        <fullName evidence="1">Uncharacterized protein</fullName>
    </submittedName>
</protein>
<reference evidence="1 2" key="1">
    <citation type="submission" date="2014-04" db="EMBL/GenBank/DDBJ databases">
        <title>Draft genome sequence of Hydrogenovibrio marinus MH-110, a model organism for aerobic H2 metabolism.</title>
        <authorList>
            <person name="Cha H.J."/>
            <person name="Jo B.H."/>
            <person name="Hwang B.H."/>
        </authorList>
    </citation>
    <scope>NUCLEOTIDE SEQUENCE [LARGE SCALE GENOMIC DNA]</scope>
    <source>
        <strain evidence="1 2">MH-110</strain>
    </source>
</reference>
<dbReference type="EMBL" id="JMIU01000001">
    <property type="protein sequence ID" value="KDN94873.1"/>
    <property type="molecule type" value="Genomic_DNA"/>
</dbReference>
<keyword evidence="2" id="KW-1185">Reference proteome</keyword>
<name>A0A066ZM32_HYDMR</name>
<dbReference type="RefSeq" id="WP_029908413.1">
    <property type="nucleotide sequence ID" value="NZ_AP020335.1"/>
</dbReference>
<dbReference type="InterPro" id="IPR049204">
    <property type="entry name" value="DUF6858"/>
</dbReference>
<sequence length="128" mass="14682">MQQQFFQEKFPIYKIQFNKSESKFATVDDIIAQLRSEIEANPKAMLIAIFDHYSHTQSIEGDIRGDIKDAKNIIFCFGMKIPNPEVLAVRPRSIAVVDLGDSFMVSFMEPPMQVATDFMEDWCKALVK</sequence>
<dbReference type="STRING" id="28885.EI16_00725"/>
<proteinExistence type="predicted"/>
<gene>
    <name evidence="1" type="ORF">EI16_00725</name>
</gene>
<dbReference type="AlphaFoldDB" id="A0A066ZM32"/>
<evidence type="ECO:0000313" key="1">
    <source>
        <dbReference type="EMBL" id="KDN94873.1"/>
    </source>
</evidence>
<accession>A0A066ZM32</accession>
<evidence type="ECO:0000313" key="2">
    <source>
        <dbReference type="Proteomes" id="UP000027341"/>
    </source>
</evidence>